<dbReference type="GO" id="GO:0009103">
    <property type="term" value="P:lipopolysaccharide biosynthetic process"/>
    <property type="evidence" value="ECO:0007669"/>
    <property type="project" value="UniProtKB-ARBA"/>
</dbReference>
<evidence type="ECO:0000313" key="11">
    <source>
        <dbReference type="Proteomes" id="UP000028547"/>
    </source>
</evidence>
<keyword evidence="6 8" id="KW-1133">Transmembrane helix</keyword>
<feature type="transmembrane region" description="Helical" evidence="8">
    <location>
        <begin position="279"/>
        <end position="299"/>
    </location>
</feature>
<dbReference type="PANTHER" id="PTHR33908:SF11">
    <property type="entry name" value="MEMBRANE PROTEIN"/>
    <property type="match status" value="1"/>
</dbReference>
<dbReference type="InterPro" id="IPR038731">
    <property type="entry name" value="RgtA/B/C-like"/>
</dbReference>
<comment type="caution">
    <text evidence="10">The sequence shown here is derived from an EMBL/GenBank/DDBJ whole genome shotgun (WGS) entry which is preliminary data.</text>
</comment>
<feature type="transmembrane region" description="Helical" evidence="8">
    <location>
        <begin position="160"/>
        <end position="189"/>
    </location>
</feature>
<feature type="transmembrane region" description="Helical" evidence="8">
    <location>
        <begin position="115"/>
        <end position="148"/>
    </location>
</feature>
<keyword evidence="3" id="KW-0328">Glycosyltransferase</keyword>
<evidence type="ECO:0000256" key="1">
    <source>
        <dbReference type="ARBA" id="ARBA00004651"/>
    </source>
</evidence>
<feature type="transmembrane region" description="Helical" evidence="8">
    <location>
        <begin position="201"/>
        <end position="221"/>
    </location>
</feature>
<keyword evidence="2" id="KW-1003">Cell membrane</keyword>
<organism evidence="10 11">
    <name type="scientific">Archangium violaceum Cb vi76</name>
    <dbReference type="NCBI Taxonomy" id="1406225"/>
    <lineage>
        <taxon>Bacteria</taxon>
        <taxon>Pseudomonadati</taxon>
        <taxon>Myxococcota</taxon>
        <taxon>Myxococcia</taxon>
        <taxon>Myxococcales</taxon>
        <taxon>Cystobacterineae</taxon>
        <taxon>Archangiaceae</taxon>
        <taxon>Archangium</taxon>
    </lineage>
</organism>
<dbReference type="EMBL" id="JPMI01000378">
    <property type="protein sequence ID" value="KFA87446.1"/>
    <property type="molecule type" value="Genomic_DNA"/>
</dbReference>
<feature type="transmembrane region" description="Helical" evidence="8">
    <location>
        <begin position="82"/>
        <end position="103"/>
    </location>
</feature>
<dbReference type="RefSeq" id="WP_043412426.1">
    <property type="nucleotide sequence ID" value="NZ_JPMI01000378.1"/>
</dbReference>
<comment type="subcellular location">
    <subcellularLocation>
        <location evidence="1">Cell membrane</location>
        <topology evidence="1">Multi-pass membrane protein</topology>
    </subcellularLocation>
</comment>
<accession>A0A084SG61</accession>
<name>A0A084SG61_9BACT</name>
<evidence type="ECO:0000259" key="9">
    <source>
        <dbReference type="Pfam" id="PF13231"/>
    </source>
</evidence>
<proteinExistence type="predicted"/>
<feature type="transmembrane region" description="Helical" evidence="8">
    <location>
        <begin position="305"/>
        <end position="327"/>
    </location>
</feature>
<dbReference type="Proteomes" id="UP000028547">
    <property type="component" value="Unassembled WGS sequence"/>
</dbReference>
<feature type="domain" description="Glycosyltransferase RgtA/B/C/D-like" evidence="9">
    <location>
        <begin position="73"/>
        <end position="215"/>
    </location>
</feature>
<evidence type="ECO:0000256" key="7">
    <source>
        <dbReference type="ARBA" id="ARBA00023136"/>
    </source>
</evidence>
<dbReference type="GO" id="GO:0016763">
    <property type="term" value="F:pentosyltransferase activity"/>
    <property type="evidence" value="ECO:0007669"/>
    <property type="project" value="TreeGrafter"/>
</dbReference>
<keyword evidence="5 8" id="KW-0812">Transmembrane</keyword>
<dbReference type="PANTHER" id="PTHR33908">
    <property type="entry name" value="MANNOSYLTRANSFERASE YKCB-RELATED"/>
    <property type="match status" value="1"/>
</dbReference>
<evidence type="ECO:0000313" key="10">
    <source>
        <dbReference type="EMBL" id="KFA87446.1"/>
    </source>
</evidence>
<evidence type="ECO:0000256" key="6">
    <source>
        <dbReference type="ARBA" id="ARBA00022989"/>
    </source>
</evidence>
<dbReference type="GO" id="GO:0005886">
    <property type="term" value="C:plasma membrane"/>
    <property type="evidence" value="ECO:0007669"/>
    <property type="project" value="UniProtKB-SubCell"/>
</dbReference>
<keyword evidence="7 8" id="KW-0472">Membrane</keyword>
<evidence type="ECO:0000256" key="4">
    <source>
        <dbReference type="ARBA" id="ARBA00022679"/>
    </source>
</evidence>
<evidence type="ECO:0000256" key="5">
    <source>
        <dbReference type="ARBA" id="ARBA00022692"/>
    </source>
</evidence>
<dbReference type="AlphaFoldDB" id="A0A084SG61"/>
<evidence type="ECO:0000256" key="3">
    <source>
        <dbReference type="ARBA" id="ARBA00022676"/>
    </source>
</evidence>
<keyword evidence="4" id="KW-0808">Transferase</keyword>
<dbReference type="InterPro" id="IPR050297">
    <property type="entry name" value="LipidA_mod_glycosyltrf_83"/>
</dbReference>
<sequence>MSRDTRATALAFSALGLLLVLHTLPFFPMRVDDAFILLRYAENLAAGHGPVFNVGERVEGFTSPAMVVLEAALLRLGVEPLLAVKVLGVVCGLVLVGVSMALARELSGSRAAGVLAGLLVALHTGVAVACVNGLETAPFAAFVALGLFFHVRARSPRDEGLAGLALALAILFRPEGGLPLAFIGVSALWRWRREPDRWRRWVALALPTLVLVVPAAAYKAAWFGSLTPNTLLAKVPRDPTGRLASGLDYLADYGLAHYGYLALLGSWVLAFKGDPRFRLLALLFTVWAAYIASVGGDWIPHFRFLVPLVPIAAVATATALVLLWRLLGERMREGSRTPARVGLVLLVAAALLPPAVLQGREVFTQVRIDTGASVLAREPLGTWLSSVGGPGASVAMLDVGAVAYGNALRVIDTGGLTDARIARVINASRGTYQGHLFFPDTAGSREIARVVLGDKPSFVVLRLNGELPWILEERLRGEDGGPLPLRAAYQQDRALFEAPNFADEYEFLCGQPSDPSTEGWIWHYNVFVRKGLPLARRPRPDAQGATRCF</sequence>
<reference evidence="10 11" key="1">
    <citation type="submission" date="2014-07" db="EMBL/GenBank/DDBJ databases">
        <title>Draft Genome Sequence of Gephyronic Acid Producer, Cystobacter violaceus Strain Cb vi76.</title>
        <authorList>
            <person name="Stevens D.C."/>
            <person name="Young J."/>
            <person name="Carmichael R."/>
            <person name="Tan J."/>
            <person name="Taylor R.E."/>
        </authorList>
    </citation>
    <scope>NUCLEOTIDE SEQUENCE [LARGE SCALE GENOMIC DNA]</scope>
    <source>
        <strain evidence="10 11">Cb vi76</strain>
    </source>
</reference>
<protein>
    <recommendedName>
        <fullName evidence="9">Glycosyltransferase RgtA/B/C/D-like domain-containing protein</fullName>
    </recommendedName>
</protein>
<evidence type="ECO:0000256" key="8">
    <source>
        <dbReference type="SAM" id="Phobius"/>
    </source>
</evidence>
<evidence type="ECO:0000256" key="2">
    <source>
        <dbReference type="ARBA" id="ARBA00022475"/>
    </source>
</evidence>
<feature type="transmembrane region" description="Helical" evidence="8">
    <location>
        <begin position="255"/>
        <end position="272"/>
    </location>
</feature>
<dbReference type="Pfam" id="PF13231">
    <property type="entry name" value="PMT_2"/>
    <property type="match status" value="1"/>
</dbReference>
<feature type="transmembrane region" description="Helical" evidence="8">
    <location>
        <begin position="339"/>
        <end position="357"/>
    </location>
</feature>
<gene>
    <name evidence="10" type="ORF">Q664_48100</name>
</gene>